<dbReference type="GO" id="GO:0008878">
    <property type="term" value="F:glucose-1-phosphate adenylyltransferase activity"/>
    <property type="evidence" value="ECO:0007669"/>
    <property type="project" value="InterPro"/>
</dbReference>
<dbReference type="GO" id="GO:0005978">
    <property type="term" value="P:glycogen biosynthetic process"/>
    <property type="evidence" value="ECO:0007669"/>
    <property type="project" value="UniProtKB-KW"/>
</dbReference>
<keyword evidence="6" id="KW-1185">Reference proteome</keyword>
<dbReference type="OrthoDB" id="9801810at2"/>
<dbReference type="GeneID" id="78287370"/>
<gene>
    <name evidence="5" type="ORF">SAMN04489758_10264</name>
</gene>
<dbReference type="InterPro" id="IPR011004">
    <property type="entry name" value="Trimer_LpxA-like_sf"/>
</dbReference>
<dbReference type="Proteomes" id="UP000198558">
    <property type="component" value="Unassembled WGS sequence"/>
</dbReference>
<dbReference type="InterPro" id="IPR011831">
    <property type="entry name" value="ADP-Glc_PPase"/>
</dbReference>
<dbReference type="CDD" id="cd04651">
    <property type="entry name" value="LbH_G1P_AT_C"/>
    <property type="match status" value="1"/>
</dbReference>
<dbReference type="InterPro" id="IPR056818">
    <property type="entry name" value="GlmU/GlgC-like_hexapep"/>
</dbReference>
<reference evidence="6" key="1">
    <citation type="submission" date="2016-10" db="EMBL/GenBank/DDBJ databases">
        <authorList>
            <person name="Varghese N."/>
            <person name="Submissions S."/>
        </authorList>
    </citation>
    <scope>NUCLEOTIDE SEQUENCE [LARGE SCALE GENOMIC DNA]</scope>
    <source>
        <strain evidence="6">DSM 1551</strain>
    </source>
</reference>
<evidence type="ECO:0000259" key="4">
    <source>
        <dbReference type="Pfam" id="PF24894"/>
    </source>
</evidence>
<dbReference type="Pfam" id="PF00483">
    <property type="entry name" value="NTP_transferase"/>
    <property type="match status" value="1"/>
</dbReference>
<keyword evidence="5" id="KW-0808">Transferase</keyword>
<dbReference type="EMBL" id="FOIN01000002">
    <property type="protein sequence ID" value="SET14057.1"/>
    <property type="molecule type" value="Genomic_DNA"/>
</dbReference>
<accession>A0A1I0C3N0</accession>
<dbReference type="Gene3D" id="2.160.10.10">
    <property type="entry name" value="Hexapeptide repeat proteins"/>
    <property type="match status" value="1"/>
</dbReference>
<dbReference type="SUPFAM" id="SSF53448">
    <property type="entry name" value="Nucleotide-diphospho-sugar transferases"/>
    <property type="match status" value="1"/>
</dbReference>
<dbReference type="CDD" id="cd02508">
    <property type="entry name" value="ADP_Glucose_PP"/>
    <property type="match status" value="1"/>
</dbReference>
<feature type="domain" description="Glucose-1-phosphate adenylyltransferase/Bifunctional protein GlmU-like C-terminal hexapeptide" evidence="4">
    <location>
        <begin position="278"/>
        <end position="351"/>
    </location>
</feature>
<evidence type="ECO:0000313" key="5">
    <source>
        <dbReference type="EMBL" id="SET14057.1"/>
    </source>
</evidence>
<keyword evidence="2" id="KW-0320">Glycogen biosynthesis</keyword>
<dbReference type="SUPFAM" id="SSF51161">
    <property type="entry name" value="Trimeric LpxA-like enzymes"/>
    <property type="match status" value="1"/>
</dbReference>
<keyword evidence="5" id="KW-0548">Nucleotidyltransferase</keyword>
<proteinExistence type="inferred from homology"/>
<protein>
    <submittedName>
        <fullName evidence="5">Glucose-1-phosphate adenylyltransferase</fullName>
    </submittedName>
</protein>
<dbReference type="InterPro" id="IPR005835">
    <property type="entry name" value="NTP_transferase_dom"/>
</dbReference>
<dbReference type="Gene3D" id="3.90.550.10">
    <property type="entry name" value="Spore Coat Polysaccharide Biosynthesis Protein SpsA, Chain A"/>
    <property type="match status" value="1"/>
</dbReference>
<dbReference type="RefSeq" id="WP_092351846.1">
    <property type="nucleotide sequence ID" value="NZ_FOIN01000002.1"/>
</dbReference>
<organism evidence="5 6">
    <name type="scientific">Thomasclavelia cocleata</name>
    <dbReference type="NCBI Taxonomy" id="69824"/>
    <lineage>
        <taxon>Bacteria</taxon>
        <taxon>Bacillati</taxon>
        <taxon>Bacillota</taxon>
        <taxon>Erysipelotrichia</taxon>
        <taxon>Erysipelotrichales</taxon>
        <taxon>Coprobacillaceae</taxon>
        <taxon>Thomasclavelia</taxon>
    </lineage>
</organism>
<dbReference type="PANTHER" id="PTHR43523">
    <property type="entry name" value="GLUCOSE-1-PHOSPHATE ADENYLYLTRANSFERASE-RELATED"/>
    <property type="match status" value="1"/>
</dbReference>
<comment type="similarity">
    <text evidence="1">Belongs to the bacterial/plant glucose-1-phosphate adenylyltransferase family.</text>
</comment>
<dbReference type="AlphaFoldDB" id="A0A1I0C3N0"/>
<sequence length="369" mass="40971">MVKAIGLVNLHSDVDFVGLTERRPVASVSFLGRYALIDFVLSNMSNSTIDAVGVLIQKKPRSLFKHLAGGNSWNFNSKAGGVSFLYNERYANNPNYNHDINNLIENIAFLEANSADYVVIAPAHIITTMDYSDVIECHEKADADITMVYKKVHDANEAYIGCDCLTIKDKVVTKVERNKGSRKDRSISLETYVINTKTLLKVMKQAVKISSFFSLRDVLAYLCDEKQINAYEYKGYARCMDSLEHYYQYSLEFLDLDISSAVFKSNWPIYTITNDTPPAKYLTGSNVKKSIVANGAMINGTVENSIIGRNVVIGSGAVIKNCILMSGAVVNANANLENVIMDKTSKVQRQLELKGGSYTPLYIKEGDVV</sequence>
<evidence type="ECO:0000256" key="1">
    <source>
        <dbReference type="ARBA" id="ARBA00010443"/>
    </source>
</evidence>
<dbReference type="Pfam" id="PF24894">
    <property type="entry name" value="Hexapep_GlmU"/>
    <property type="match status" value="1"/>
</dbReference>
<dbReference type="InterPro" id="IPR029044">
    <property type="entry name" value="Nucleotide-diphossugar_trans"/>
</dbReference>
<name>A0A1I0C3N0_9FIRM</name>
<dbReference type="NCBIfam" id="TIGR02092">
    <property type="entry name" value="glgD"/>
    <property type="match status" value="1"/>
</dbReference>
<dbReference type="PANTHER" id="PTHR43523:SF6">
    <property type="entry name" value="GLYCOGEN BIOSYNTHESIS PROTEIN GLGD"/>
    <property type="match status" value="1"/>
</dbReference>
<evidence type="ECO:0000313" key="6">
    <source>
        <dbReference type="Proteomes" id="UP000198558"/>
    </source>
</evidence>
<feature type="domain" description="Nucleotidyl transferase" evidence="3">
    <location>
        <begin position="18"/>
        <end position="227"/>
    </location>
</feature>
<dbReference type="InterPro" id="IPR011832">
    <property type="entry name" value="GlgDAde_trans"/>
</dbReference>
<evidence type="ECO:0000256" key="2">
    <source>
        <dbReference type="ARBA" id="ARBA00023056"/>
    </source>
</evidence>
<evidence type="ECO:0000259" key="3">
    <source>
        <dbReference type="Pfam" id="PF00483"/>
    </source>
</evidence>